<dbReference type="Pfam" id="PF08269">
    <property type="entry name" value="dCache_2"/>
    <property type="match status" value="1"/>
</dbReference>
<accession>L0RDZ1</accession>
<comment type="subcellular location">
    <subcellularLocation>
        <location evidence="1">Cell membrane</location>
        <topology evidence="1">Multi-pass membrane protein</topology>
    </subcellularLocation>
</comment>
<dbReference type="SMART" id="SM00283">
    <property type="entry name" value="MA"/>
    <property type="match status" value="1"/>
</dbReference>
<sequence>MFRSISTRISYIVAIVVIASTLVTLLFTGSTLEKDMTHAQGRTARNTIRMGLLYLQEGKQAIERYREHAYKDRRQAIKDVMDVFISQIDSLYGLYRSGKLTEQDAKEAAYKLARETRFFNNDYFFIYTDKMFNLAHPDRSLEGRDLSKGVDKRGYAYGPDMIRKATREGGGYVKIWWTRLGDTVPIPKILYVKGYPKWGWIIGTGAYADDIEAAVDKQRQSLVMDMRKGFSQIRLAETGRLFIFDNEKNVLVPPVGAGPDFAQTINLDTGKTVIHDLKEVGKLGEWRLDYKVRRRDGSEVQRQSFVRYFAPMGWYVASTVPMEEIYAPVDALIMKQGAISFIILLLTIGVIYYAVRRICLPIRSVSKAAFHVSRGDLRQAKKVFSMATDKGHLKQVVDSFDTEGEKKFDEVDYLVVSIHTMLQTLNSLVSQVQKSGDQVTRSALKLGTAIGQLEIAVESQATATQELGSTSREISATSQELARTMNESTEVAVSTGKLAAQGVQDLGVMSQTMDAMRDASGGIFSKLSVINSKAANISTVVTSISKISEQINLLSLNAAIEAEKAGEFGQGFSVVAREIRKLADQTAMSTLDIEKIVAEMLSAVSSGVMEMDKFRQQVENGVSNVDALGSGISGVVSQISSLTPQFESVNEGMQNQSEGAAQISKAMFQLTETSIQTKDALTEFKSITEQLSASVSSLEEEVAVFQVEKD</sequence>
<protein>
    <submittedName>
        <fullName evidence="11">Methyl-accepting chemotaxis sensory transducer with Cache sensor</fullName>
    </submittedName>
</protein>
<keyword evidence="2" id="KW-1003">Cell membrane</keyword>
<dbReference type="SMART" id="SM01049">
    <property type="entry name" value="Cache_2"/>
    <property type="match status" value="1"/>
</dbReference>
<keyword evidence="4 9" id="KW-1133">Transmembrane helix</keyword>
<dbReference type="eggNOG" id="COG0840">
    <property type="taxonomic scope" value="Bacteria"/>
</dbReference>
<dbReference type="Gene3D" id="3.30.450.20">
    <property type="entry name" value="PAS domain"/>
    <property type="match status" value="2"/>
</dbReference>
<dbReference type="InterPro" id="IPR033480">
    <property type="entry name" value="sCache_2"/>
</dbReference>
<dbReference type="RefSeq" id="WP_015337562.1">
    <property type="nucleotide sequence ID" value="NC_020055.1"/>
</dbReference>
<dbReference type="OrthoDB" id="9816383at2"/>
<keyword evidence="3 9" id="KW-0812">Transmembrane</keyword>
<dbReference type="KEGG" id="dhy:DESAM_22697"/>
<dbReference type="PRINTS" id="PR00260">
    <property type="entry name" value="CHEMTRNSDUCR"/>
</dbReference>
<evidence type="ECO:0000256" key="1">
    <source>
        <dbReference type="ARBA" id="ARBA00004651"/>
    </source>
</evidence>
<dbReference type="PROSITE" id="PS50111">
    <property type="entry name" value="CHEMOTAXIS_TRANSDUC_2"/>
    <property type="match status" value="1"/>
</dbReference>
<keyword evidence="6 8" id="KW-0807">Transducer</keyword>
<evidence type="ECO:0000313" key="11">
    <source>
        <dbReference type="EMBL" id="CCO24964.1"/>
    </source>
</evidence>
<evidence type="ECO:0000256" key="6">
    <source>
        <dbReference type="ARBA" id="ARBA00023224"/>
    </source>
</evidence>
<comment type="similarity">
    <text evidence="7">Belongs to the methyl-accepting chemotaxis (MCP) protein family.</text>
</comment>
<dbReference type="Proteomes" id="UP000010808">
    <property type="component" value="Chromosome"/>
</dbReference>
<dbReference type="GO" id="GO:0004888">
    <property type="term" value="F:transmembrane signaling receptor activity"/>
    <property type="evidence" value="ECO:0007669"/>
    <property type="project" value="InterPro"/>
</dbReference>
<feature type="transmembrane region" description="Helical" evidence="9">
    <location>
        <begin position="12"/>
        <end position="32"/>
    </location>
</feature>
<dbReference type="GO" id="GO:0005886">
    <property type="term" value="C:plasma membrane"/>
    <property type="evidence" value="ECO:0007669"/>
    <property type="project" value="UniProtKB-SubCell"/>
</dbReference>
<name>L0RDZ1_9BACT</name>
<feature type="transmembrane region" description="Helical" evidence="9">
    <location>
        <begin position="337"/>
        <end position="355"/>
    </location>
</feature>
<dbReference type="InterPro" id="IPR004090">
    <property type="entry name" value="Chemotax_Me-accpt_rcpt"/>
</dbReference>
<evidence type="ECO:0000256" key="3">
    <source>
        <dbReference type="ARBA" id="ARBA00022692"/>
    </source>
</evidence>
<reference evidence="11 12" key="1">
    <citation type="submission" date="2012-10" db="EMBL/GenBank/DDBJ databases">
        <authorList>
            <person name="Genoscope - CEA"/>
        </authorList>
    </citation>
    <scope>NUCLEOTIDE SEQUENCE [LARGE SCALE GENOMIC DNA]</scope>
    <source>
        <strain evidence="12">AM13 / DSM 14728</strain>
    </source>
</reference>
<dbReference type="SUPFAM" id="SSF58104">
    <property type="entry name" value="Methyl-accepting chemotaxis protein (MCP) signaling domain"/>
    <property type="match status" value="1"/>
</dbReference>
<dbReference type="STRING" id="1121451.DESAM_22697"/>
<keyword evidence="12" id="KW-1185">Reference proteome</keyword>
<evidence type="ECO:0000256" key="9">
    <source>
        <dbReference type="SAM" id="Phobius"/>
    </source>
</evidence>
<evidence type="ECO:0000256" key="4">
    <source>
        <dbReference type="ARBA" id="ARBA00022989"/>
    </source>
</evidence>
<evidence type="ECO:0000256" key="8">
    <source>
        <dbReference type="PROSITE-ProRule" id="PRU00284"/>
    </source>
</evidence>
<dbReference type="EMBL" id="FO203522">
    <property type="protein sequence ID" value="CCO24964.1"/>
    <property type="molecule type" value="Genomic_DNA"/>
</dbReference>
<evidence type="ECO:0000256" key="5">
    <source>
        <dbReference type="ARBA" id="ARBA00023136"/>
    </source>
</evidence>
<organism evidence="11 12">
    <name type="scientific">Maridesulfovibrio hydrothermalis AM13 = DSM 14728</name>
    <dbReference type="NCBI Taxonomy" id="1121451"/>
    <lineage>
        <taxon>Bacteria</taxon>
        <taxon>Pseudomonadati</taxon>
        <taxon>Thermodesulfobacteriota</taxon>
        <taxon>Desulfovibrionia</taxon>
        <taxon>Desulfovibrionales</taxon>
        <taxon>Desulfovibrionaceae</taxon>
        <taxon>Maridesulfovibrio</taxon>
    </lineage>
</organism>
<proteinExistence type="inferred from homology"/>
<evidence type="ECO:0000313" key="12">
    <source>
        <dbReference type="Proteomes" id="UP000010808"/>
    </source>
</evidence>
<dbReference type="AlphaFoldDB" id="L0RDZ1"/>
<gene>
    <name evidence="11" type="ORF">DESAM_22697</name>
</gene>
<feature type="domain" description="Methyl-accepting transducer" evidence="10">
    <location>
        <begin position="435"/>
        <end position="671"/>
    </location>
</feature>
<evidence type="ECO:0000256" key="7">
    <source>
        <dbReference type="ARBA" id="ARBA00029447"/>
    </source>
</evidence>
<dbReference type="PATRIC" id="fig|1121451.3.peg.2908"/>
<dbReference type="InterPro" id="IPR004010">
    <property type="entry name" value="Double_Cache_2"/>
</dbReference>
<dbReference type="HOGENOM" id="CLU_000445_107_21_7"/>
<evidence type="ECO:0000259" key="10">
    <source>
        <dbReference type="PROSITE" id="PS50111"/>
    </source>
</evidence>
<dbReference type="PANTHER" id="PTHR32089">
    <property type="entry name" value="METHYL-ACCEPTING CHEMOTAXIS PROTEIN MCPB"/>
    <property type="match status" value="1"/>
</dbReference>
<keyword evidence="5 9" id="KW-0472">Membrane</keyword>
<dbReference type="Pfam" id="PF00015">
    <property type="entry name" value="MCPsignal"/>
    <property type="match status" value="1"/>
</dbReference>
<dbReference type="eggNOG" id="COG4564">
    <property type="taxonomic scope" value="Bacteria"/>
</dbReference>
<dbReference type="Gene3D" id="1.10.287.950">
    <property type="entry name" value="Methyl-accepting chemotaxis protein"/>
    <property type="match status" value="1"/>
</dbReference>
<evidence type="ECO:0000256" key="2">
    <source>
        <dbReference type="ARBA" id="ARBA00022475"/>
    </source>
</evidence>
<dbReference type="PANTHER" id="PTHR32089:SF120">
    <property type="entry name" value="METHYL-ACCEPTING CHEMOTAXIS PROTEIN TLPQ"/>
    <property type="match status" value="1"/>
</dbReference>
<dbReference type="GO" id="GO:0006935">
    <property type="term" value="P:chemotaxis"/>
    <property type="evidence" value="ECO:0007669"/>
    <property type="project" value="InterPro"/>
</dbReference>
<dbReference type="InterPro" id="IPR004089">
    <property type="entry name" value="MCPsignal_dom"/>
</dbReference>
<dbReference type="GO" id="GO:0007165">
    <property type="term" value="P:signal transduction"/>
    <property type="evidence" value="ECO:0007669"/>
    <property type="project" value="UniProtKB-KW"/>
</dbReference>